<comment type="cofactor">
    <cofactor evidence="1">
        <name>FAD</name>
        <dbReference type="ChEBI" id="CHEBI:57692"/>
    </cofactor>
</comment>
<reference evidence="21 22" key="1">
    <citation type="submission" date="2020-08" db="EMBL/GenBank/DDBJ databases">
        <title>Dyella sp. G9 isolated from forest soil.</title>
        <authorList>
            <person name="Fu J."/>
            <person name="Qiu L."/>
        </authorList>
    </citation>
    <scope>NUCLEOTIDE SEQUENCE [LARGE SCALE GENOMIC DNA]</scope>
    <source>
        <strain evidence="21 22">G9</strain>
    </source>
</reference>
<evidence type="ECO:0000256" key="11">
    <source>
        <dbReference type="ARBA" id="ARBA00023166"/>
    </source>
</evidence>
<dbReference type="GO" id="GO:0008203">
    <property type="term" value="P:cholesterol metabolic process"/>
    <property type="evidence" value="ECO:0007669"/>
    <property type="project" value="UniProtKB-KW"/>
</dbReference>
<keyword evidence="12" id="KW-0753">Steroid metabolism</keyword>
<evidence type="ECO:0000256" key="6">
    <source>
        <dbReference type="ARBA" id="ARBA00022827"/>
    </source>
</evidence>
<keyword evidence="6" id="KW-0274">FAD</keyword>
<dbReference type="EC" id="1.1.3.6" evidence="16"/>
<evidence type="ECO:0000256" key="10">
    <source>
        <dbReference type="ARBA" id="ARBA00023098"/>
    </source>
</evidence>
<dbReference type="SUPFAM" id="SSF51905">
    <property type="entry name" value="FAD/NAD(P)-binding domain"/>
    <property type="match status" value="1"/>
</dbReference>
<dbReference type="PROSITE" id="PS00198">
    <property type="entry name" value="4FE4S_FER_1"/>
    <property type="match status" value="1"/>
</dbReference>
<keyword evidence="10" id="KW-0443">Lipid metabolism</keyword>
<keyword evidence="22" id="KW-1185">Reference proteome</keyword>
<evidence type="ECO:0000256" key="17">
    <source>
        <dbReference type="ARBA" id="ARBA00049744"/>
    </source>
</evidence>
<comment type="pathway">
    <text evidence="15">Steroid metabolism; cholesterol degradation.</text>
</comment>
<name>A0A7G8PZC6_9GAMM</name>
<evidence type="ECO:0000256" key="1">
    <source>
        <dbReference type="ARBA" id="ARBA00001974"/>
    </source>
</evidence>
<dbReference type="Proteomes" id="UP000515873">
    <property type="component" value="Chromosome"/>
</dbReference>
<proteinExistence type="inferred from homology"/>
<feature type="domain" description="FAD-dependent oxidoreductase 2 FAD-binding" evidence="19">
    <location>
        <begin position="7"/>
        <end position="39"/>
    </location>
</feature>
<evidence type="ECO:0000256" key="9">
    <source>
        <dbReference type="ARBA" id="ARBA00023014"/>
    </source>
</evidence>
<keyword evidence="3" id="KW-0153">Cholesterol metabolism</keyword>
<keyword evidence="9" id="KW-0411">Iron-sulfur</keyword>
<evidence type="ECO:0000256" key="13">
    <source>
        <dbReference type="ARBA" id="ARBA00023235"/>
    </source>
</evidence>
<evidence type="ECO:0000256" key="16">
    <source>
        <dbReference type="ARBA" id="ARBA00049723"/>
    </source>
</evidence>
<evidence type="ECO:0000256" key="2">
    <source>
        <dbReference type="ARBA" id="ARBA00010790"/>
    </source>
</evidence>
<keyword evidence="7" id="KW-0560">Oxidoreductase</keyword>
<dbReference type="PANTHER" id="PTHR47470">
    <property type="entry name" value="CHOLESTEROL OXIDASE"/>
    <property type="match status" value="1"/>
</dbReference>
<sequence length="577" mass="63138">MTEHTFDVVVIGSGFGGSVAALRAAEKGYSVAVLEAGRRLAEHEMPATSWDLGKYLWAPALGLYGMQRVENLGDVSVVNGAGVGGGSNVYANTLYVPPKKFFHDAMWSGITNWADEAAPYIDQARRMLGVERIPYGLNDSDRMLKQTAESMGRGHTFNQAPAGIYFGTPGVTRPDPYFGGAGPDRTGCINCGHCLTGCGRNAKNKTTLNYLYLAEKRGAKVFDLQEAFDIVPLDGGGYEVHARHPGWLHRALHAEPTVYRCKDIVIAAHAYGTSHLLLRLRHTGRLDKLSDKAGTRARTNSEQILSVRRPTADWKLNPDRMIFSNGQPAITCGVWPDDQTSIENVSLARGSNVMGLLFGWHQQGEQQKPFHNWVKELLTHPDKVLSPGWAHHWSDRSFVLLCMQTTDTSVDLHWEHNTLRARSGPGEAPKVHIPVVEDFHNRLARMFGLEEGGVIFETFNMSATAHFIGGMPIAEKATDGAVDPYQRLFGHPGIHVMDGSVMPANPGVNPSLMITALAERAMSFWPHKGGTDMRPPLGSGYQRIAAIPPRHPAVPAGAPAEYRLDATADAIIPEFPF</sequence>
<comment type="similarity">
    <text evidence="2">Belongs to the GMC oxidoreductase family.</text>
</comment>
<dbReference type="InterPro" id="IPR003953">
    <property type="entry name" value="FAD-dep_OxRdtase_2_FAD-bd"/>
</dbReference>
<gene>
    <name evidence="21" type="ORF">H8F01_12110</name>
</gene>
<dbReference type="Pfam" id="PF05199">
    <property type="entry name" value="GMC_oxred_C"/>
    <property type="match status" value="1"/>
</dbReference>
<evidence type="ECO:0000256" key="7">
    <source>
        <dbReference type="ARBA" id="ARBA00023002"/>
    </source>
</evidence>
<keyword evidence="11" id="KW-1207">Sterol metabolism</keyword>
<dbReference type="AlphaFoldDB" id="A0A7G8PZC6"/>
<dbReference type="Gene3D" id="3.50.50.60">
    <property type="entry name" value="FAD/NAD(P)-binding domain"/>
    <property type="match status" value="3"/>
</dbReference>
<keyword evidence="8" id="KW-0408">Iron</keyword>
<dbReference type="GO" id="GO:0004769">
    <property type="term" value="F:steroid Delta-isomerase activity"/>
    <property type="evidence" value="ECO:0007669"/>
    <property type="project" value="UniProtKB-EC"/>
</dbReference>
<evidence type="ECO:0000313" key="22">
    <source>
        <dbReference type="Proteomes" id="UP000515873"/>
    </source>
</evidence>
<dbReference type="GO" id="GO:0046872">
    <property type="term" value="F:metal ion binding"/>
    <property type="evidence" value="ECO:0007669"/>
    <property type="project" value="UniProtKB-KW"/>
</dbReference>
<accession>A0A7G8PZC6</accession>
<keyword evidence="13" id="KW-0413">Isomerase</keyword>
<evidence type="ECO:0000256" key="5">
    <source>
        <dbReference type="ARBA" id="ARBA00022723"/>
    </source>
</evidence>
<dbReference type="EMBL" id="CP060412">
    <property type="protein sequence ID" value="QNJ99883.1"/>
    <property type="molecule type" value="Genomic_DNA"/>
</dbReference>
<feature type="domain" description="Glucose-methanol-choline oxidoreductase C-terminal" evidence="20">
    <location>
        <begin position="460"/>
        <end position="518"/>
    </location>
</feature>
<evidence type="ECO:0000256" key="15">
    <source>
        <dbReference type="ARBA" id="ARBA00049645"/>
    </source>
</evidence>
<dbReference type="InterPro" id="IPR052542">
    <property type="entry name" value="Cholesterol_Oxidase"/>
</dbReference>
<evidence type="ECO:0000256" key="12">
    <source>
        <dbReference type="ARBA" id="ARBA00023221"/>
    </source>
</evidence>
<keyword evidence="4" id="KW-0285">Flavoprotein</keyword>
<dbReference type="Pfam" id="PF00890">
    <property type="entry name" value="FAD_binding_2"/>
    <property type="match status" value="1"/>
</dbReference>
<dbReference type="KEGG" id="dtl:H8F01_12110"/>
<dbReference type="GO" id="GO:0016995">
    <property type="term" value="F:cholesterol oxidase activity"/>
    <property type="evidence" value="ECO:0007669"/>
    <property type="project" value="UniProtKB-EC"/>
</dbReference>
<dbReference type="PANTHER" id="PTHR47470:SF1">
    <property type="entry name" value="FAD-DEPENDENT OXIDOREDUCTASE 2 FAD BINDING DOMAIN-CONTAINING PROTEIN"/>
    <property type="match status" value="1"/>
</dbReference>
<dbReference type="PRINTS" id="PR00411">
    <property type="entry name" value="PNDRDTASEI"/>
</dbReference>
<dbReference type="GO" id="GO:0051536">
    <property type="term" value="F:iron-sulfur cluster binding"/>
    <property type="evidence" value="ECO:0007669"/>
    <property type="project" value="UniProtKB-KW"/>
</dbReference>
<evidence type="ECO:0000256" key="3">
    <source>
        <dbReference type="ARBA" id="ARBA00022548"/>
    </source>
</evidence>
<evidence type="ECO:0000256" key="14">
    <source>
        <dbReference type="ARBA" id="ARBA00038856"/>
    </source>
</evidence>
<evidence type="ECO:0000256" key="4">
    <source>
        <dbReference type="ARBA" id="ARBA00022630"/>
    </source>
</evidence>
<evidence type="ECO:0000313" key="21">
    <source>
        <dbReference type="EMBL" id="QNJ99883.1"/>
    </source>
</evidence>
<dbReference type="InterPro" id="IPR036188">
    <property type="entry name" value="FAD/NAD-bd_sf"/>
</dbReference>
<protein>
    <recommendedName>
        <fullName evidence="17">Cholesterol oxidase</fullName>
        <ecNumber evidence="16">1.1.3.6</ecNumber>
        <ecNumber evidence="14">5.3.3.1</ecNumber>
    </recommendedName>
    <alternativeName>
        <fullName evidence="18">Cholesterol isomerase</fullName>
    </alternativeName>
</protein>
<evidence type="ECO:0000256" key="8">
    <source>
        <dbReference type="ARBA" id="ARBA00023004"/>
    </source>
</evidence>
<evidence type="ECO:0000259" key="20">
    <source>
        <dbReference type="Pfam" id="PF05199"/>
    </source>
</evidence>
<dbReference type="InterPro" id="IPR017900">
    <property type="entry name" value="4Fe4S_Fe_S_CS"/>
</dbReference>
<evidence type="ECO:0000256" key="18">
    <source>
        <dbReference type="ARBA" id="ARBA00049778"/>
    </source>
</evidence>
<dbReference type="InterPro" id="IPR007867">
    <property type="entry name" value="GMC_OxRtase_C"/>
</dbReference>
<keyword evidence="5" id="KW-0479">Metal-binding</keyword>
<evidence type="ECO:0000259" key="19">
    <source>
        <dbReference type="Pfam" id="PF00890"/>
    </source>
</evidence>
<organism evidence="21 22">
    <name type="scientific">Dyella telluris</name>
    <dbReference type="NCBI Taxonomy" id="2763498"/>
    <lineage>
        <taxon>Bacteria</taxon>
        <taxon>Pseudomonadati</taxon>
        <taxon>Pseudomonadota</taxon>
        <taxon>Gammaproteobacteria</taxon>
        <taxon>Lysobacterales</taxon>
        <taxon>Rhodanobacteraceae</taxon>
        <taxon>Dyella</taxon>
    </lineage>
</organism>
<dbReference type="EC" id="5.3.3.1" evidence="14"/>
<dbReference type="RefSeq" id="WP_187055373.1">
    <property type="nucleotide sequence ID" value="NZ_CP060412.1"/>
</dbReference>